<comment type="subcellular location">
    <subcellularLocation>
        <location evidence="2">Cell inner membrane</location>
        <topology evidence="2">Multi-pass membrane protein</topology>
    </subcellularLocation>
</comment>
<feature type="domain" description="Rubredoxin-like" evidence="16">
    <location>
        <begin position="437"/>
        <end position="489"/>
    </location>
</feature>
<evidence type="ECO:0000256" key="11">
    <source>
        <dbReference type="ARBA" id="ARBA00023002"/>
    </source>
</evidence>
<keyword evidence="5" id="KW-1003">Cell membrane</keyword>
<evidence type="ECO:0000256" key="3">
    <source>
        <dbReference type="ARBA" id="ARBA00010823"/>
    </source>
</evidence>
<comment type="function">
    <text evidence="1">Involved in the hydrocarbon hydroxylating system, which transfers electrons from NADH to rubredoxin reductase and then through rubredoxin to alkane 1 monooxygenase.</text>
</comment>
<dbReference type="Pfam" id="PF00487">
    <property type="entry name" value="FA_desaturase"/>
    <property type="match status" value="1"/>
</dbReference>
<dbReference type="InterPro" id="IPR018527">
    <property type="entry name" value="Rubredoxin_Fe_BS"/>
</dbReference>
<evidence type="ECO:0000259" key="16">
    <source>
        <dbReference type="PROSITE" id="PS50903"/>
    </source>
</evidence>
<dbReference type="PROSITE" id="PS50903">
    <property type="entry name" value="RUBREDOXIN_LIKE"/>
    <property type="match status" value="1"/>
</dbReference>
<dbReference type="PANTHER" id="PTHR38674">
    <property type="entry name" value="ALKANE 1-MONOOXYGENASE 1"/>
    <property type="match status" value="1"/>
</dbReference>
<feature type="transmembrane region" description="Helical" evidence="15">
    <location>
        <begin position="91"/>
        <end position="111"/>
    </location>
</feature>
<proteinExistence type="inferred from homology"/>
<dbReference type="EMBL" id="BMNI01000003">
    <property type="protein sequence ID" value="GGO88308.1"/>
    <property type="molecule type" value="Genomic_DNA"/>
</dbReference>
<sequence length="498" mass="56184">MADVVGTVPEGTTEIWKDKKRYLWLIGLVVPLIGVIVLVGYLYTESWIFLLGGPIVINGLIPALDLVFGLDSSNPPEEVMEQLENDKYYRWVVYAFIPLQFIVLFAAAAMLGDVNPVHWFFDLFGASGWAADHLGSSLVSAISLTWWEKCFLAFSVAGIMGVAINTAHELGHKKESVERWLSKIALAPTFYGHFYIEHNRGHHVRVATPEDPASSRLGESFWAFWPRTVIGSLKSAWEVEAKRYQRKGTHPFHLGNDVLNAWLMSVVLYAGIVALFGWGVLPYLLITMVGGFSLLEIINYVEHYGMKRQKVGPKQRYERVLPMHSWNSNNIVTNIFLYHLQRHSDHHANPTRRYQTLRDFKESPALPTGYAGMLTIALFPPLWRKVMDHRVVEHLDGDVTLANIQPGKEAKYLRKFPPPETHVQHEDLFLQDQSGEVLAAKCPGCAYVYVVDAGDEHEGFAAGTAWADIPADWFCPDCGVREKIDFVPVDPETLKVVN</sequence>
<evidence type="ECO:0000313" key="17">
    <source>
        <dbReference type="EMBL" id="GGO88308.1"/>
    </source>
</evidence>
<comment type="similarity">
    <text evidence="3">Belongs to the fatty acid desaturase type 1 family. AlkB subfamily.</text>
</comment>
<dbReference type="Gene3D" id="2.20.28.10">
    <property type="match status" value="1"/>
</dbReference>
<dbReference type="PROSITE" id="PS00202">
    <property type="entry name" value="RUBREDOXIN"/>
    <property type="match status" value="1"/>
</dbReference>
<keyword evidence="10 15" id="KW-1133">Transmembrane helix</keyword>
<evidence type="ECO:0000256" key="12">
    <source>
        <dbReference type="ARBA" id="ARBA00023004"/>
    </source>
</evidence>
<feature type="transmembrane region" description="Helical" evidence="15">
    <location>
        <begin position="22"/>
        <end position="43"/>
    </location>
</feature>
<reference evidence="18" key="1">
    <citation type="journal article" date="2019" name="Int. J. Syst. Evol. Microbiol.">
        <title>The Global Catalogue of Microorganisms (GCM) 10K type strain sequencing project: providing services to taxonomists for standard genome sequencing and annotation.</title>
        <authorList>
            <consortium name="The Broad Institute Genomics Platform"/>
            <consortium name="The Broad Institute Genome Sequencing Center for Infectious Disease"/>
            <person name="Wu L."/>
            <person name="Ma J."/>
        </authorList>
    </citation>
    <scope>NUCLEOTIDE SEQUENCE [LARGE SCALE GENOMIC DNA]</scope>
    <source>
        <strain evidence="18">CGMCC 4.7371</strain>
    </source>
</reference>
<evidence type="ECO:0000313" key="18">
    <source>
        <dbReference type="Proteomes" id="UP000655410"/>
    </source>
</evidence>
<feature type="transmembrane region" description="Helical" evidence="15">
    <location>
        <begin position="258"/>
        <end position="277"/>
    </location>
</feature>
<evidence type="ECO:0000256" key="5">
    <source>
        <dbReference type="ARBA" id="ARBA00022475"/>
    </source>
</evidence>
<dbReference type="PANTHER" id="PTHR38674:SF1">
    <property type="entry name" value="ALKANE 1-MONOOXYGENASE 1"/>
    <property type="match status" value="1"/>
</dbReference>
<dbReference type="RefSeq" id="WP_188783396.1">
    <property type="nucleotide sequence ID" value="NZ_BMNI01000003.1"/>
</dbReference>
<keyword evidence="7 15" id="KW-0812">Transmembrane</keyword>
<feature type="transmembrane region" description="Helical" evidence="15">
    <location>
        <begin position="146"/>
        <end position="164"/>
    </location>
</feature>
<organism evidence="17 18">
    <name type="scientific">Nocardioides phosphati</name>
    <dbReference type="NCBI Taxonomy" id="1867775"/>
    <lineage>
        <taxon>Bacteria</taxon>
        <taxon>Bacillati</taxon>
        <taxon>Actinomycetota</taxon>
        <taxon>Actinomycetes</taxon>
        <taxon>Propionibacteriales</taxon>
        <taxon>Nocardioidaceae</taxon>
        <taxon>Nocardioides</taxon>
    </lineage>
</organism>
<name>A0ABQ2N9J5_9ACTN</name>
<feature type="transmembrane region" description="Helical" evidence="15">
    <location>
        <begin position="283"/>
        <end position="301"/>
    </location>
</feature>
<dbReference type="InterPro" id="IPR005804">
    <property type="entry name" value="FA_desaturase_dom"/>
</dbReference>
<dbReference type="SUPFAM" id="SSF57802">
    <property type="entry name" value="Rubredoxin-like"/>
    <property type="match status" value="1"/>
</dbReference>
<protein>
    <submittedName>
        <fullName evidence="17">Alkane 1-monooxygenase</fullName>
    </submittedName>
</protein>
<keyword evidence="4" id="KW-0813">Transport</keyword>
<evidence type="ECO:0000256" key="15">
    <source>
        <dbReference type="SAM" id="Phobius"/>
    </source>
</evidence>
<feature type="transmembrane region" description="Helical" evidence="15">
    <location>
        <begin position="49"/>
        <end position="70"/>
    </location>
</feature>
<keyword evidence="6" id="KW-0997">Cell inner membrane</keyword>
<keyword evidence="14 15" id="KW-0472">Membrane</keyword>
<keyword evidence="8" id="KW-0479">Metal-binding</keyword>
<evidence type="ECO:0000256" key="1">
    <source>
        <dbReference type="ARBA" id="ARBA00002792"/>
    </source>
</evidence>
<dbReference type="Proteomes" id="UP000655410">
    <property type="component" value="Unassembled WGS sequence"/>
</dbReference>
<evidence type="ECO:0000256" key="2">
    <source>
        <dbReference type="ARBA" id="ARBA00004429"/>
    </source>
</evidence>
<dbReference type="InterPro" id="IPR024935">
    <property type="entry name" value="Rubredoxin_dom"/>
</dbReference>
<comment type="caution">
    <text evidence="17">The sequence shown here is derived from an EMBL/GenBank/DDBJ whole genome shotgun (WGS) entry which is preliminary data.</text>
</comment>
<gene>
    <name evidence="17" type="ORF">GCM10011584_14970</name>
</gene>
<evidence type="ECO:0000256" key="9">
    <source>
        <dbReference type="ARBA" id="ARBA00022982"/>
    </source>
</evidence>
<dbReference type="CDD" id="cd03512">
    <property type="entry name" value="Alkane-hydroxylase"/>
    <property type="match status" value="1"/>
</dbReference>
<evidence type="ECO:0000256" key="4">
    <source>
        <dbReference type="ARBA" id="ARBA00022448"/>
    </source>
</evidence>
<evidence type="ECO:0000256" key="6">
    <source>
        <dbReference type="ARBA" id="ARBA00022519"/>
    </source>
</evidence>
<evidence type="ECO:0000256" key="8">
    <source>
        <dbReference type="ARBA" id="ARBA00022723"/>
    </source>
</evidence>
<evidence type="ECO:0000256" key="13">
    <source>
        <dbReference type="ARBA" id="ARBA00023033"/>
    </source>
</evidence>
<keyword evidence="11" id="KW-0560">Oxidoreductase</keyword>
<accession>A0ABQ2N9J5</accession>
<dbReference type="InterPro" id="IPR033885">
    <property type="entry name" value="AlkB/XylM"/>
</dbReference>
<keyword evidence="13" id="KW-0503">Monooxygenase</keyword>
<keyword evidence="12" id="KW-0408">Iron</keyword>
<dbReference type="Pfam" id="PF00301">
    <property type="entry name" value="Rubredoxin"/>
    <property type="match status" value="1"/>
</dbReference>
<dbReference type="InterPro" id="IPR024934">
    <property type="entry name" value="Rubredoxin-like_dom"/>
</dbReference>
<evidence type="ECO:0000256" key="10">
    <source>
        <dbReference type="ARBA" id="ARBA00022989"/>
    </source>
</evidence>
<evidence type="ECO:0000256" key="14">
    <source>
        <dbReference type="ARBA" id="ARBA00023136"/>
    </source>
</evidence>
<keyword evidence="9" id="KW-0249">Electron transport</keyword>
<keyword evidence="18" id="KW-1185">Reference proteome</keyword>
<dbReference type="CDD" id="cd00730">
    <property type="entry name" value="rubredoxin"/>
    <property type="match status" value="1"/>
</dbReference>
<evidence type="ECO:0000256" key="7">
    <source>
        <dbReference type="ARBA" id="ARBA00022692"/>
    </source>
</evidence>